<feature type="compositionally biased region" description="Polar residues" evidence="1">
    <location>
        <begin position="107"/>
        <end position="119"/>
    </location>
</feature>
<feature type="region of interest" description="Disordered" evidence="1">
    <location>
        <begin position="32"/>
        <end position="64"/>
    </location>
</feature>
<gene>
    <name evidence="3" type="ORF">B296_00020468</name>
</gene>
<feature type="region of interest" description="Disordered" evidence="1">
    <location>
        <begin position="143"/>
        <end position="176"/>
    </location>
</feature>
<feature type="region of interest" description="Disordered" evidence="1">
    <location>
        <begin position="90"/>
        <end position="122"/>
    </location>
</feature>
<keyword evidence="2" id="KW-0732">Signal</keyword>
<reference evidence="3 4" key="1">
    <citation type="journal article" date="2014" name="Agronomy (Basel)">
        <title>A Draft Genome Sequence for Ensete ventricosum, the Drought-Tolerant Tree Against Hunger.</title>
        <authorList>
            <person name="Harrison J."/>
            <person name="Moore K.A."/>
            <person name="Paszkiewicz K."/>
            <person name="Jones T."/>
            <person name="Grant M."/>
            <person name="Ambacheew D."/>
            <person name="Muzemil S."/>
            <person name="Studholme D.J."/>
        </authorList>
    </citation>
    <scope>NUCLEOTIDE SEQUENCE [LARGE SCALE GENOMIC DNA]</scope>
</reference>
<dbReference type="Proteomes" id="UP000287651">
    <property type="component" value="Unassembled WGS sequence"/>
</dbReference>
<dbReference type="AlphaFoldDB" id="A0A427A569"/>
<feature type="region of interest" description="Disordered" evidence="1">
    <location>
        <begin position="234"/>
        <end position="253"/>
    </location>
</feature>
<accession>A0A427A569</accession>
<organism evidence="3 4">
    <name type="scientific">Ensete ventricosum</name>
    <name type="common">Abyssinian banana</name>
    <name type="synonym">Musa ensete</name>
    <dbReference type="NCBI Taxonomy" id="4639"/>
    <lineage>
        <taxon>Eukaryota</taxon>
        <taxon>Viridiplantae</taxon>
        <taxon>Streptophyta</taxon>
        <taxon>Embryophyta</taxon>
        <taxon>Tracheophyta</taxon>
        <taxon>Spermatophyta</taxon>
        <taxon>Magnoliopsida</taxon>
        <taxon>Liliopsida</taxon>
        <taxon>Zingiberales</taxon>
        <taxon>Musaceae</taxon>
        <taxon>Ensete</taxon>
    </lineage>
</organism>
<feature type="chain" id="PRO_5019138303" description="DUF4005 domain-containing protein" evidence="2">
    <location>
        <begin position="23"/>
        <end position="253"/>
    </location>
</feature>
<evidence type="ECO:0000313" key="3">
    <source>
        <dbReference type="EMBL" id="RRT71298.1"/>
    </source>
</evidence>
<name>A0A427A569_ENSVE</name>
<evidence type="ECO:0008006" key="5">
    <source>
        <dbReference type="Google" id="ProtNLM"/>
    </source>
</evidence>
<evidence type="ECO:0000256" key="1">
    <source>
        <dbReference type="SAM" id="MobiDB-lite"/>
    </source>
</evidence>
<proteinExistence type="predicted"/>
<feature type="compositionally biased region" description="Low complexity" evidence="1">
    <location>
        <begin position="90"/>
        <end position="106"/>
    </location>
</feature>
<sequence length="253" mass="28181">MFWCRILISFVFLKFLSELAFPIRCSPHAPRLARKAVSHDPVQARKTRSKEANGKSGGSSITEKRSHFYPQQMMGDRANFQSSDLFRPPFSDSSSDNSSLFDEGSSCSTESTRDSASTEENWECMSAESDAINSNCLNVSKESNGLTRPPLFSRHSSKAVLRDDSGRNASSSGREIDHVEVARLAHMKNQGGRTTCSEGSKSSSFLYHDTSQTCRVTEHCRTVETNWMNPSEVKSGVVSRRPPSREITAQTFY</sequence>
<dbReference type="EMBL" id="AMZH03003748">
    <property type="protein sequence ID" value="RRT71298.1"/>
    <property type="molecule type" value="Genomic_DNA"/>
</dbReference>
<feature type="signal peptide" evidence="2">
    <location>
        <begin position="1"/>
        <end position="22"/>
    </location>
</feature>
<evidence type="ECO:0000256" key="2">
    <source>
        <dbReference type="SAM" id="SignalP"/>
    </source>
</evidence>
<protein>
    <recommendedName>
        <fullName evidence="5">DUF4005 domain-containing protein</fullName>
    </recommendedName>
</protein>
<comment type="caution">
    <text evidence="3">The sequence shown here is derived from an EMBL/GenBank/DDBJ whole genome shotgun (WGS) entry which is preliminary data.</text>
</comment>
<evidence type="ECO:0000313" key="4">
    <source>
        <dbReference type="Proteomes" id="UP000287651"/>
    </source>
</evidence>